<dbReference type="Proteomes" id="UP000308836">
    <property type="component" value="Unassembled WGS sequence"/>
</dbReference>
<comment type="caution">
    <text evidence="1">The sequence shown here is derived from an EMBL/GenBank/DDBJ whole genome shotgun (WGS) entry which is preliminary data.</text>
</comment>
<reference evidence="1" key="1">
    <citation type="submission" date="2019-04" db="EMBL/GenBank/DDBJ databases">
        <title>Microbes associate with the intestines of laboratory mice.</title>
        <authorList>
            <person name="Navarre W."/>
            <person name="Wong E."/>
            <person name="Huang K."/>
            <person name="Tropini C."/>
            <person name="Ng K."/>
            <person name="Yu B."/>
        </authorList>
    </citation>
    <scope>NUCLEOTIDE SEQUENCE</scope>
    <source>
        <strain evidence="1">NM09_H32</strain>
    </source>
</reference>
<protein>
    <submittedName>
        <fullName evidence="1">Uncharacterized protein</fullName>
    </submittedName>
</protein>
<gene>
    <name evidence="1" type="ORF">E5336_11850</name>
</gene>
<keyword evidence="2" id="KW-1185">Reference proteome</keyword>
<evidence type="ECO:0000313" key="2">
    <source>
        <dbReference type="Proteomes" id="UP000308836"/>
    </source>
</evidence>
<evidence type="ECO:0000313" key="1">
    <source>
        <dbReference type="EMBL" id="TGY64584.1"/>
    </source>
</evidence>
<name>A0AC61R422_9FIRM</name>
<proteinExistence type="predicted"/>
<sequence length="243" mass="27161">MPEDTPQTTDLADLLAYAKEPLGQVMYVWGGGWNEEDTGAGTESRHLGLSPAWKTFADAQDATYDFNDHLYEIHHGLDCSGYIGWLLYNTFETKDSQPGYVRLSQEIGPFLEKKGYGTMIAASDIQNYEPGDLLANTEHIFMVLGTYEDGSLLIIHASPPGVRICGTPNAQGETRSQAEVNAENIMQTYYPDWSAKYPTCSTDFSYLTAYDQFRWNPDKLPDAQGFRKKTADAVISYLFSSEN</sequence>
<dbReference type="EMBL" id="SRYG01000038">
    <property type="protein sequence ID" value="TGY64584.1"/>
    <property type="molecule type" value="Genomic_DNA"/>
</dbReference>
<organism evidence="1 2">
    <name type="scientific">Dubosiella muris</name>
    <dbReference type="NCBI Taxonomy" id="3038133"/>
    <lineage>
        <taxon>Bacteria</taxon>
        <taxon>Bacillati</taxon>
        <taxon>Bacillota</taxon>
        <taxon>Erysipelotrichia</taxon>
        <taxon>Erysipelotrichales</taxon>
        <taxon>Erysipelotrichaceae</taxon>
        <taxon>Dubosiella</taxon>
    </lineage>
</organism>
<accession>A0AC61R422</accession>